<dbReference type="Pfam" id="PF08713">
    <property type="entry name" value="DNA_alkylation"/>
    <property type="match status" value="1"/>
</dbReference>
<reference evidence="1 2" key="1">
    <citation type="submission" date="2021-06" db="EMBL/GenBank/DDBJ databases">
        <authorList>
            <person name="Sun Q."/>
            <person name="Li D."/>
        </authorList>
    </citation>
    <scope>NUCLEOTIDE SEQUENCE [LARGE SCALE GENOMIC DNA]</scope>
    <source>
        <strain evidence="1 2">MSJ-40</strain>
    </source>
</reference>
<dbReference type="CDD" id="cd06561">
    <property type="entry name" value="AlkD_like"/>
    <property type="match status" value="1"/>
</dbReference>
<organism evidence="1 2">
    <name type="scientific">Tissierella simiarum</name>
    <dbReference type="NCBI Taxonomy" id="2841534"/>
    <lineage>
        <taxon>Bacteria</taxon>
        <taxon>Bacillati</taxon>
        <taxon>Bacillota</taxon>
        <taxon>Tissierellia</taxon>
        <taxon>Tissierellales</taxon>
        <taxon>Tissierellaceae</taxon>
        <taxon>Tissierella</taxon>
    </lineage>
</organism>
<dbReference type="Proteomes" id="UP000749471">
    <property type="component" value="Unassembled WGS sequence"/>
</dbReference>
<dbReference type="PANTHER" id="PTHR34070:SF1">
    <property type="entry name" value="DNA ALKYLATION REPAIR PROTEIN"/>
    <property type="match status" value="1"/>
</dbReference>
<keyword evidence="2" id="KW-1185">Reference proteome</keyword>
<proteinExistence type="predicted"/>
<sequence length="227" mass="27093">MMEMIREQLMSLAEEDYRKFSSKLLPNIDTILGVRLPQLRKLAKQIAKADWRTYLNTAKNDYFEEIMLQGMVIGYAPCEVEERLSYINSFVPKIDNWSVCDSFCTGLKFTVENRDRVWDFLQTYFRSVREYEIRFAVVMLLSYYIDEKYINRVLDVLDAVKHEGYYAKMAVAWAISICYIKLPEQTMSYLKQNTLDDFTYNKALQKITESYRIDKETKEIIRDMKRK</sequence>
<accession>A0ABS6ECY3</accession>
<evidence type="ECO:0000313" key="2">
    <source>
        <dbReference type="Proteomes" id="UP000749471"/>
    </source>
</evidence>
<comment type="caution">
    <text evidence="1">The sequence shown here is derived from an EMBL/GenBank/DDBJ whole genome shotgun (WGS) entry which is preliminary data.</text>
</comment>
<protein>
    <submittedName>
        <fullName evidence="1">DNA alkylation repair protein</fullName>
    </submittedName>
</protein>
<dbReference type="EMBL" id="JAHLPM010000032">
    <property type="protein sequence ID" value="MBU5440320.1"/>
    <property type="molecule type" value="Genomic_DNA"/>
</dbReference>
<evidence type="ECO:0000313" key="1">
    <source>
        <dbReference type="EMBL" id="MBU5440320.1"/>
    </source>
</evidence>
<name>A0ABS6ECY3_9FIRM</name>
<dbReference type="InterPro" id="IPR014825">
    <property type="entry name" value="DNA_alkylation"/>
</dbReference>
<dbReference type="PANTHER" id="PTHR34070">
    <property type="entry name" value="ARMADILLO-TYPE FOLD"/>
    <property type="match status" value="1"/>
</dbReference>
<gene>
    <name evidence="1" type="ORF">KQI42_20195</name>
</gene>